<dbReference type="EMBL" id="VSSQ01133247">
    <property type="protein sequence ID" value="MPN59350.1"/>
    <property type="molecule type" value="Genomic_DNA"/>
</dbReference>
<organism evidence="2">
    <name type="scientific">bioreactor metagenome</name>
    <dbReference type="NCBI Taxonomy" id="1076179"/>
    <lineage>
        <taxon>unclassified sequences</taxon>
        <taxon>metagenomes</taxon>
        <taxon>ecological metagenomes</taxon>
    </lineage>
</organism>
<dbReference type="AlphaFoldDB" id="A0A645J876"/>
<dbReference type="PANTHER" id="PTHR30390">
    <property type="entry name" value="SEDOHEPTULOSE 7-PHOSPHATE ISOMERASE / DNAA INITIATOR-ASSOCIATING FACTOR FOR REPLICATION INITIATION"/>
    <property type="match status" value="1"/>
</dbReference>
<dbReference type="Pfam" id="PF13580">
    <property type="entry name" value="SIS_2"/>
    <property type="match status" value="1"/>
</dbReference>
<keyword evidence="2" id="KW-0413">Isomerase</keyword>
<dbReference type="PROSITE" id="PS51464">
    <property type="entry name" value="SIS"/>
    <property type="match status" value="1"/>
</dbReference>
<dbReference type="SUPFAM" id="SSF53697">
    <property type="entry name" value="SIS domain"/>
    <property type="match status" value="1"/>
</dbReference>
<dbReference type="EC" id="5.3.1.28" evidence="2"/>
<evidence type="ECO:0000313" key="2">
    <source>
        <dbReference type="EMBL" id="MPN59350.1"/>
    </source>
</evidence>
<protein>
    <submittedName>
        <fullName evidence="2">Phosphoheptose isomerase</fullName>
        <ecNumber evidence="2">5.3.1.28</ecNumber>
    </submittedName>
</protein>
<dbReference type="GO" id="GO:1901135">
    <property type="term" value="P:carbohydrate derivative metabolic process"/>
    <property type="evidence" value="ECO:0007669"/>
    <property type="project" value="InterPro"/>
</dbReference>
<sequence length="151" mass="16506">MKRFVRERPLAQELQEALKKVDPEKGSMLASSLEGSIPAICFSAHTALSTAFGNDVDSSISYAQQVSGYGLSGDVFWGLSTSGNARNVLYAAIVAKAKGMKVLGMTGEGGGLLKDLCDVCIRVPEKETFKVQELHLPIYHWLCIYLESVYW</sequence>
<dbReference type="Gene3D" id="3.40.50.10490">
    <property type="entry name" value="Glucose-6-phosphate isomerase like protein, domain 1"/>
    <property type="match status" value="1"/>
</dbReference>
<evidence type="ECO:0000259" key="1">
    <source>
        <dbReference type="PROSITE" id="PS51464"/>
    </source>
</evidence>
<name>A0A645J876_9ZZZZ</name>
<comment type="caution">
    <text evidence="2">The sequence shown here is derived from an EMBL/GenBank/DDBJ whole genome shotgun (WGS) entry which is preliminary data.</text>
</comment>
<proteinExistence type="predicted"/>
<dbReference type="InterPro" id="IPR001347">
    <property type="entry name" value="SIS_dom"/>
</dbReference>
<dbReference type="PANTHER" id="PTHR30390:SF6">
    <property type="entry name" value="DNAA INITIATOR-ASSOCIATING PROTEIN DIAA"/>
    <property type="match status" value="1"/>
</dbReference>
<feature type="domain" description="SIS" evidence="1">
    <location>
        <begin position="10"/>
        <end position="151"/>
    </location>
</feature>
<dbReference type="GO" id="GO:0016853">
    <property type="term" value="F:isomerase activity"/>
    <property type="evidence" value="ECO:0007669"/>
    <property type="project" value="UniProtKB-KW"/>
</dbReference>
<accession>A0A645J876</accession>
<dbReference type="CDD" id="cd05006">
    <property type="entry name" value="SIS_GmhA"/>
    <property type="match status" value="1"/>
</dbReference>
<dbReference type="InterPro" id="IPR035461">
    <property type="entry name" value="GmhA/DiaA"/>
</dbReference>
<reference evidence="2" key="1">
    <citation type="submission" date="2019-08" db="EMBL/GenBank/DDBJ databases">
        <authorList>
            <person name="Kucharzyk K."/>
            <person name="Murdoch R.W."/>
            <person name="Higgins S."/>
            <person name="Loffler F."/>
        </authorList>
    </citation>
    <scope>NUCLEOTIDE SEQUENCE</scope>
</reference>
<dbReference type="InterPro" id="IPR046348">
    <property type="entry name" value="SIS_dom_sf"/>
</dbReference>
<dbReference type="InterPro" id="IPR050099">
    <property type="entry name" value="SIS_GmhA/DiaA_subfam"/>
</dbReference>
<dbReference type="GO" id="GO:0097367">
    <property type="term" value="F:carbohydrate derivative binding"/>
    <property type="evidence" value="ECO:0007669"/>
    <property type="project" value="InterPro"/>
</dbReference>
<gene>
    <name evidence="2" type="primary">gmhA_21</name>
    <name evidence="2" type="ORF">SDC9_207071</name>
</gene>